<keyword evidence="13 14" id="KW-0472">Membrane</keyword>
<comment type="cofactor">
    <cofactor evidence="1">
        <name>heme</name>
        <dbReference type="ChEBI" id="CHEBI:30413"/>
    </cofactor>
</comment>
<dbReference type="GO" id="GO:0006805">
    <property type="term" value="P:xenobiotic metabolic process"/>
    <property type="evidence" value="ECO:0007669"/>
    <property type="project" value="TreeGrafter"/>
</dbReference>
<dbReference type="EMBL" id="BGPR01001781">
    <property type="protein sequence ID" value="GBM61732.1"/>
    <property type="molecule type" value="Genomic_DNA"/>
</dbReference>
<evidence type="ECO:0000256" key="5">
    <source>
        <dbReference type="ARBA" id="ARBA00010617"/>
    </source>
</evidence>
<dbReference type="Pfam" id="PF00067">
    <property type="entry name" value="p450"/>
    <property type="match status" value="1"/>
</dbReference>
<evidence type="ECO:0000256" key="14">
    <source>
        <dbReference type="SAM" id="Phobius"/>
    </source>
</evidence>
<comment type="function">
    <text evidence="2">May be involved in the metabolism of insect hormones and in the breakdown of synthetic insecticides.</text>
</comment>
<evidence type="ECO:0000256" key="7">
    <source>
        <dbReference type="ARBA" id="ARBA00022723"/>
    </source>
</evidence>
<dbReference type="PANTHER" id="PTHR24300">
    <property type="entry name" value="CYTOCHROME P450 508A4-RELATED"/>
    <property type="match status" value="1"/>
</dbReference>
<dbReference type="GO" id="GO:0005789">
    <property type="term" value="C:endoplasmic reticulum membrane"/>
    <property type="evidence" value="ECO:0007669"/>
    <property type="project" value="UniProtKB-SubCell"/>
</dbReference>
<keyword evidence="6" id="KW-0349">Heme</keyword>
<keyword evidence="14" id="KW-1133">Transmembrane helix</keyword>
<evidence type="ECO:0000256" key="13">
    <source>
        <dbReference type="ARBA" id="ARBA00023136"/>
    </source>
</evidence>
<dbReference type="PANTHER" id="PTHR24300:SF403">
    <property type="entry name" value="CYTOCHROME P450 306A1"/>
    <property type="match status" value="1"/>
</dbReference>
<dbReference type="GO" id="GO:0020037">
    <property type="term" value="F:heme binding"/>
    <property type="evidence" value="ECO:0007669"/>
    <property type="project" value="InterPro"/>
</dbReference>
<evidence type="ECO:0000256" key="6">
    <source>
        <dbReference type="ARBA" id="ARBA00022617"/>
    </source>
</evidence>
<keyword evidence="16" id="KW-1185">Reference proteome</keyword>
<dbReference type="GO" id="GO:0005506">
    <property type="term" value="F:iron ion binding"/>
    <property type="evidence" value="ECO:0007669"/>
    <property type="project" value="InterPro"/>
</dbReference>
<keyword evidence="12" id="KW-0503">Monooxygenase</keyword>
<evidence type="ECO:0000313" key="15">
    <source>
        <dbReference type="EMBL" id="GBM61732.1"/>
    </source>
</evidence>
<evidence type="ECO:0000256" key="8">
    <source>
        <dbReference type="ARBA" id="ARBA00022824"/>
    </source>
</evidence>
<keyword evidence="10" id="KW-0560">Oxidoreductase</keyword>
<gene>
    <name evidence="15" type="primary">Cyp2c39_0</name>
    <name evidence="15" type="ORF">AVEN_120576_1</name>
</gene>
<dbReference type="Gene3D" id="1.10.630.10">
    <property type="entry name" value="Cytochrome P450"/>
    <property type="match status" value="1"/>
</dbReference>
<dbReference type="InterPro" id="IPR001128">
    <property type="entry name" value="Cyt_P450"/>
</dbReference>
<evidence type="ECO:0000256" key="10">
    <source>
        <dbReference type="ARBA" id="ARBA00023002"/>
    </source>
</evidence>
<dbReference type="GO" id="GO:0006082">
    <property type="term" value="P:organic acid metabolic process"/>
    <property type="evidence" value="ECO:0007669"/>
    <property type="project" value="TreeGrafter"/>
</dbReference>
<evidence type="ECO:0000313" key="16">
    <source>
        <dbReference type="Proteomes" id="UP000499080"/>
    </source>
</evidence>
<dbReference type="Proteomes" id="UP000499080">
    <property type="component" value="Unassembled WGS sequence"/>
</dbReference>
<dbReference type="PRINTS" id="PR00463">
    <property type="entry name" value="EP450I"/>
</dbReference>
<dbReference type="SUPFAM" id="SSF48264">
    <property type="entry name" value="Cytochrome P450"/>
    <property type="match status" value="1"/>
</dbReference>
<evidence type="ECO:0000256" key="1">
    <source>
        <dbReference type="ARBA" id="ARBA00001971"/>
    </source>
</evidence>
<name>A0A4Y2H623_ARAVE</name>
<dbReference type="InterPro" id="IPR050182">
    <property type="entry name" value="Cytochrome_P450_fam2"/>
</dbReference>
<comment type="subcellular location">
    <subcellularLocation>
        <location evidence="4">Endoplasmic reticulum membrane</location>
        <topology evidence="4">Peripheral membrane protein</topology>
    </subcellularLocation>
    <subcellularLocation>
        <location evidence="3">Microsome membrane</location>
        <topology evidence="3">Peripheral membrane protein</topology>
    </subcellularLocation>
</comment>
<sequence length="518" mass="59266">MTLDQYLSQPLLISAFALILTWLAVEWWRKNSKLPPGPCGLPILGYWPFISETHTQFFEMSKKYGNVFSFRTVGGRLITVLSGHKTIKEVLVNRAEEFIGRPHGMNIVSWISDGIGISQEEGQTWSEQRKFFLQTSKNFGFGKQEFEQQIQDEIKILLQELRKLDGKPSDLCFHLAYTFNSIISKVLFNRKFDKDVTFKRNLNSMNEMVHLFTGAVHMLIGMPFYFFLRIFGNKEIAKGKKDVLKFVDKVVDEITQNYDPSHPKCYVDAYLQQQDELRKKGRLRESSFTEYRLKANAFNLFFEGTESVTSTIGSLLVELSKHPDVQKKVQDELDSVVGRERLLSWTDKQNLPYLDATIQELYRKAALFLVSITFSNFKETTIEGYRIPKRSIITANLYSIHFDPKLFPNPEKFDPGRFLNSEGKRIKVEGGPYLFGLGSVSERMSIVYYSSNNSSIAAQRKFAAEYKLKTTGPSAITNKNVVGMLEKAGSLDTSANFVALCLRHVIAIDGKHIEHVIN</sequence>
<dbReference type="AlphaFoldDB" id="A0A4Y2H623"/>
<evidence type="ECO:0000256" key="9">
    <source>
        <dbReference type="ARBA" id="ARBA00022848"/>
    </source>
</evidence>
<dbReference type="GO" id="GO:0008395">
    <property type="term" value="F:steroid hydroxylase activity"/>
    <property type="evidence" value="ECO:0007669"/>
    <property type="project" value="TreeGrafter"/>
</dbReference>
<feature type="transmembrane region" description="Helical" evidence="14">
    <location>
        <begin position="208"/>
        <end position="231"/>
    </location>
</feature>
<keyword evidence="7" id="KW-0479">Metal-binding</keyword>
<keyword evidence="8" id="KW-0256">Endoplasmic reticulum</keyword>
<proteinExistence type="inferred from homology"/>
<protein>
    <submittedName>
        <fullName evidence="15">Cytochrome P450 2C39</fullName>
    </submittedName>
</protein>
<organism evidence="15 16">
    <name type="scientific">Araneus ventricosus</name>
    <name type="common">Orbweaver spider</name>
    <name type="synonym">Epeira ventricosa</name>
    <dbReference type="NCBI Taxonomy" id="182803"/>
    <lineage>
        <taxon>Eukaryota</taxon>
        <taxon>Metazoa</taxon>
        <taxon>Ecdysozoa</taxon>
        <taxon>Arthropoda</taxon>
        <taxon>Chelicerata</taxon>
        <taxon>Arachnida</taxon>
        <taxon>Araneae</taxon>
        <taxon>Araneomorphae</taxon>
        <taxon>Entelegynae</taxon>
        <taxon>Araneoidea</taxon>
        <taxon>Araneidae</taxon>
        <taxon>Araneus</taxon>
    </lineage>
</organism>
<evidence type="ECO:0000256" key="11">
    <source>
        <dbReference type="ARBA" id="ARBA00023004"/>
    </source>
</evidence>
<dbReference type="GO" id="GO:0016712">
    <property type="term" value="F:oxidoreductase activity, acting on paired donors, with incorporation or reduction of molecular oxygen, reduced flavin or flavoprotein as one donor, and incorporation of one atom of oxygen"/>
    <property type="evidence" value="ECO:0007669"/>
    <property type="project" value="TreeGrafter"/>
</dbReference>
<comment type="caution">
    <text evidence="15">The sequence shown here is derived from an EMBL/GenBank/DDBJ whole genome shotgun (WGS) entry which is preliminary data.</text>
</comment>
<dbReference type="InterPro" id="IPR036396">
    <property type="entry name" value="Cyt_P450_sf"/>
</dbReference>
<evidence type="ECO:0000256" key="3">
    <source>
        <dbReference type="ARBA" id="ARBA00004174"/>
    </source>
</evidence>
<evidence type="ECO:0000256" key="2">
    <source>
        <dbReference type="ARBA" id="ARBA00003690"/>
    </source>
</evidence>
<keyword evidence="14" id="KW-0812">Transmembrane</keyword>
<keyword evidence="11" id="KW-0408">Iron</keyword>
<evidence type="ECO:0000256" key="12">
    <source>
        <dbReference type="ARBA" id="ARBA00023033"/>
    </source>
</evidence>
<reference evidence="15 16" key="1">
    <citation type="journal article" date="2019" name="Sci. Rep.">
        <title>Orb-weaving spider Araneus ventricosus genome elucidates the spidroin gene catalogue.</title>
        <authorList>
            <person name="Kono N."/>
            <person name="Nakamura H."/>
            <person name="Ohtoshi R."/>
            <person name="Moran D.A.P."/>
            <person name="Shinohara A."/>
            <person name="Yoshida Y."/>
            <person name="Fujiwara M."/>
            <person name="Mori M."/>
            <person name="Tomita M."/>
            <person name="Arakawa K."/>
        </authorList>
    </citation>
    <scope>NUCLEOTIDE SEQUENCE [LARGE SCALE GENOMIC DNA]</scope>
</reference>
<accession>A0A4Y2H623</accession>
<feature type="transmembrane region" description="Helical" evidence="14">
    <location>
        <begin position="6"/>
        <end position="25"/>
    </location>
</feature>
<comment type="similarity">
    <text evidence="5">Belongs to the cytochrome P450 family.</text>
</comment>
<dbReference type="InterPro" id="IPR002401">
    <property type="entry name" value="Cyt_P450_E_grp-I"/>
</dbReference>
<dbReference type="OrthoDB" id="6422360at2759"/>
<evidence type="ECO:0000256" key="4">
    <source>
        <dbReference type="ARBA" id="ARBA00004406"/>
    </source>
</evidence>
<dbReference type="FunFam" id="1.10.630.10:FF:000238">
    <property type="entry name" value="Cytochrome P450 2A6"/>
    <property type="match status" value="1"/>
</dbReference>
<keyword evidence="9" id="KW-0492">Microsome</keyword>